<dbReference type="AlphaFoldDB" id="B9TD94"/>
<keyword evidence="2" id="KW-1185">Reference proteome</keyword>
<protein>
    <submittedName>
        <fullName evidence="1">Uncharacterized protein</fullName>
    </submittedName>
</protein>
<dbReference type="InParanoid" id="B9TD94"/>
<evidence type="ECO:0000313" key="2">
    <source>
        <dbReference type="Proteomes" id="UP000008311"/>
    </source>
</evidence>
<sequence>MPVVQLAHALHQCLQHPDAVVQHGDERLSVRLEIEDRGQPRQRRIARHVPAALPVVGGQDLDGIAHQQQAGDLRVQVTQQLPLQEVPGIPLDDQVLATGYGGADHGQQAADGLALFLGAERGVQQKLGEHRRLRQHHRA</sequence>
<dbReference type="EMBL" id="EQ978004">
    <property type="protein sequence ID" value="EEF26168.1"/>
    <property type="molecule type" value="Genomic_DNA"/>
</dbReference>
<dbReference type="Proteomes" id="UP000008311">
    <property type="component" value="Unassembled WGS sequence"/>
</dbReference>
<accession>B9TD94</accession>
<organism evidence="1 2">
    <name type="scientific">Ricinus communis</name>
    <name type="common">Castor bean</name>
    <dbReference type="NCBI Taxonomy" id="3988"/>
    <lineage>
        <taxon>Eukaryota</taxon>
        <taxon>Viridiplantae</taxon>
        <taxon>Streptophyta</taxon>
        <taxon>Embryophyta</taxon>
        <taxon>Tracheophyta</taxon>
        <taxon>Spermatophyta</taxon>
        <taxon>Magnoliopsida</taxon>
        <taxon>eudicotyledons</taxon>
        <taxon>Gunneridae</taxon>
        <taxon>Pentapetalae</taxon>
        <taxon>rosids</taxon>
        <taxon>fabids</taxon>
        <taxon>Malpighiales</taxon>
        <taxon>Euphorbiaceae</taxon>
        <taxon>Acalyphoideae</taxon>
        <taxon>Acalypheae</taxon>
        <taxon>Ricinus</taxon>
    </lineage>
</organism>
<feature type="non-terminal residue" evidence="1">
    <location>
        <position position="139"/>
    </location>
</feature>
<evidence type="ECO:0000313" key="1">
    <source>
        <dbReference type="EMBL" id="EEF26168.1"/>
    </source>
</evidence>
<gene>
    <name evidence="1" type="ORF">RCOM_1899590</name>
</gene>
<proteinExistence type="predicted"/>
<name>B9TD94_RICCO</name>
<reference evidence="2" key="1">
    <citation type="journal article" date="2010" name="Nat. Biotechnol.">
        <title>Draft genome sequence of the oilseed species Ricinus communis.</title>
        <authorList>
            <person name="Chan A.P."/>
            <person name="Crabtree J."/>
            <person name="Zhao Q."/>
            <person name="Lorenzi H."/>
            <person name="Orvis J."/>
            <person name="Puiu D."/>
            <person name="Melake-Berhan A."/>
            <person name="Jones K.M."/>
            <person name="Redman J."/>
            <person name="Chen G."/>
            <person name="Cahoon E.B."/>
            <person name="Gedil M."/>
            <person name="Stanke M."/>
            <person name="Haas B.J."/>
            <person name="Wortman J.R."/>
            <person name="Fraser-Liggett C.M."/>
            <person name="Ravel J."/>
            <person name="Rabinowicz P.D."/>
        </authorList>
    </citation>
    <scope>NUCLEOTIDE SEQUENCE [LARGE SCALE GENOMIC DNA]</scope>
    <source>
        <strain evidence="2">cv. Hale</strain>
    </source>
</reference>